<dbReference type="RefSeq" id="WP_231603002.1">
    <property type="nucleotide sequence ID" value="NZ_SJPM01000004.1"/>
</dbReference>
<dbReference type="PANTHER" id="PTHR42920:SF5">
    <property type="entry name" value="EAMA DOMAIN-CONTAINING PROTEIN"/>
    <property type="match status" value="1"/>
</dbReference>
<dbReference type="AlphaFoldDB" id="A0A5C6ADF1"/>
<protein>
    <submittedName>
        <fullName evidence="8">EamA-like transporter family protein</fullName>
    </submittedName>
</protein>
<reference evidence="8 9" key="1">
    <citation type="submission" date="2019-02" db="EMBL/GenBank/DDBJ databases">
        <title>Deep-cultivation of Planctomycetes and their phenomic and genomic characterization uncovers novel biology.</title>
        <authorList>
            <person name="Wiegand S."/>
            <person name="Jogler M."/>
            <person name="Boedeker C."/>
            <person name="Pinto D."/>
            <person name="Vollmers J."/>
            <person name="Rivas-Marin E."/>
            <person name="Kohn T."/>
            <person name="Peeters S.H."/>
            <person name="Heuer A."/>
            <person name="Rast P."/>
            <person name="Oberbeckmann S."/>
            <person name="Bunk B."/>
            <person name="Jeske O."/>
            <person name="Meyerdierks A."/>
            <person name="Storesund J.E."/>
            <person name="Kallscheuer N."/>
            <person name="Luecker S."/>
            <person name="Lage O.M."/>
            <person name="Pohl T."/>
            <person name="Merkel B.J."/>
            <person name="Hornburger P."/>
            <person name="Mueller R.-W."/>
            <person name="Bruemmer F."/>
            <person name="Labrenz M."/>
            <person name="Spormann A.M."/>
            <person name="Op Den Camp H."/>
            <person name="Overmann J."/>
            <person name="Amann R."/>
            <person name="Jetten M.S.M."/>
            <person name="Mascher T."/>
            <person name="Medema M.H."/>
            <person name="Devos D.P."/>
            <person name="Kaster A.-K."/>
            <person name="Ovreas L."/>
            <person name="Rohde M."/>
            <person name="Galperin M.Y."/>
            <person name="Jogler C."/>
        </authorList>
    </citation>
    <scope>NUCLEOTIDE SEQUENCE [LARGE SCALE GENOMIC DNA]</scope>
    <source>
        <strain evidence="8 9">Pla100</strain>
    </source>
</reference>
<dbReference type="Pfam" id="PF00892">
    <property type="entry name" value="EamA"/>
    <property type="match status" value="1"/>
</dbReference>
<feature type="transmembrane region" description="Helical" evidence="6">
    <location>
        <begin position="201"/>
        <end position="219"/>
    </location>
</feature>
<sequence>MIAVNALWGLSFPIVKALNLQVADHFDAPENGNGFGMLAGTSAWVIGVRFLLAMVLLLFFCRPLVASVRWPHLLSGAAIGAMFFFGLLLQVAGLASIPASRSGFLTSLVVVWTPVMATLWQRRLPRRKTIIGAAVSILGVSVLTGMITVEAGRIQVADDALSQWRLGDSLTSIAVFFFSIQIILVDSLGKRFESTAFTPSMFATTGLLAFTVFAGLHWIDLGPVSHSVGGPEGWLPMTFQLRFILPIIVLSLFSTLIAFFWMNRYQPVLTAGQAAVVYTLEPLFASTWAMFLPAWLSMLGQIRYENEIVTWQLIVGGAILILANGVALWPDRK</sequence>
<feature type="domain" description="EamA" evidence="7">
    <location>
        <begin position="43"/>
        <end position="144"/>
    </location>
</feature>
<feature type="transmembrane region" description="Helical" evidence="6">
    <location>
        <begin position="308"/>
        <end position="329"/>
    </location>
</feature>
<evidence type="ECO:0000313" key="9">
    <source>
        <dbReference type="Proteomes" id="UP000316213"/>
    </source>
</evidence>
<feature type="transmembrane region" description="Helical" evidence="6">
    <location>
        <begin position="239"/>
        <end position="262"/>
    </location>
</feature>
<name>A0A5C6ADF1_9BACT</name>
<keyword evidence="2" id="KW-1003">Cell membrane</keyword>
<comment type="caution">
    <text evidence="8">The sequence shown here is derived from an EMBL/GenBank/DDBJ whole genome shotgun (WGS) entry which is preliminary data.</text>
</comment>
<evidence type="ECO:0000313" key="8">
    <source>
        <dbReference type="EMBL" id="TWT97436.1"/>
    </source>
</evidence>
<dbReference type="GO" id="GO:0005886">
    <property type="term" value="C:plasma membrane"/>
    <property type="evidence" value="ECO:0007669"/>
    <property type="project" value="UniProtKB-SubCell"/>
</dbReference>
<organism evidence="8 9">
    <name type="scientific">Neorhodopirellula pilleata</name>
    <dbReference type="NCBI Taxonomy" id="2714738"/>
    <lineage>
        <taxon>Bacteria</taxon>
        <taxon>Pseudomonadati</taxon>
        <taxon>Planctomycetota</taxon>
        <taxon>Planctomycetia</taxon>
        <taxon>Pirellulales</taxon>
        <taxon>Pirellulaceae</taxon>
        <taxon>Neorhodopirellula</taxon>
    </lineage>
</organism>
<dbReference type="InterPro" id="IPR037185">
    <property type="entry name" value="EmrE-like"/>
</dbReference>
<evidence type="ECO:0000256" key="1">
    <source>
        <dbReference type="ARBA" id="ARBA00004651"/>
    </source>
</evidence>
<gene>
    <name evidence="8" type="ORF">Pla100_25880</name>
</gene>
<feature type="transmembrane region" description="Helical" evidence="6">
    <location>
        <begin position="103"/>
        <end position="120"/>
    </location>
</feature>
<feature type="transmembrane region" description="Helical" evidence="6">
    <location>
        <begin position="274"/>
        <end position="296"/>
    </location>
</feature>
<keyword evidence="4 6" id="KW-1133">Transmembrane helix</keyword>
<dbReference type="Proteomes" id="UP000316213">
    <property type="component" value="Unassembled WGS sequence"/>
</dbReference>
<dbReference type="SUPFAM" id="SSF103481">
    <property type="entry name" value="Multidrug resistance efflux transporter EmrE"/>
    <property type="match status" value="1"/>
</dbReference>
<evidence type="ECO:0000256" key="4">
    <source>
        <dbReference type="ARBA" id="ARBA00022989"/>
    </source>
</evidence>
<dbReference type="InterPro" id="IPR051258">
    <property type="entry name" value="Diverse_Substrate_Transporter"/>
</dbReference>
<feature type="transmembrane region" description="Helical" evidence="6">
    <location>
        <begin position="169"/>
        <end position="189"/>
    </location>
</feature>
<keyword evidence="3 6" id="KW-0812">Transmembrane</keyword>
<evidence type="ECO:0000256" key="3">
    <source>
        <dbReference type="ARBA" id="ARBA00022692"/>
    </source>
</evidence>
<dbReference type="PANTHER" id="PTHR42920">
    <property type="entry name" value="OS03G0707200 PROTEIN-RELATED"/>
    <property type="match status" value="1"/>
</dbReference>
<comment type="subcellular location">
    <subcellularLocation>
        <location evidence="1">Cell membrane</location>
        <topology evidence="1">Multi-pass membrane protein</topology>
    </subcellularLocation>
</comment>
<proteinExistence type="predicted"/>
<feature type="transmembrane region" description="Helical" evidence="6">
    <location>
        <begin position="73"/>
        <end position="97"/>
    </location>
</feature>
<evidence type="ECO:0000259" key="7">
    <source>
        <dbReference type="Pfam" id="PF00892"/>
    </source>
</evidence>
<dbReference type="EMBL" id="SJPM01000004">
    <property type="protein sequence ID" value="TWT97436.1"/>
    <property type="molecule type" value="Genomic_DNA"/>
</dbReference>
<feature type="transmembrane region" description="Helical" evidence="6">
    <location>
        <begin position="129"/>
        <end position="149"/>
    </location>
</feature>
<accession>A0A5C6ADF1</accession>
<evidence type="ECO:0000256" key="5">
    <source>
        <dbReference type="ARBA" id="ARBA00023136"/>
    </source>
</evidence>
<dbReference type="InterPro" id="IPR000620">
    <property type="entry name" value="EamA_dom"/>
</dbReference>
<evidence type="ECO:0000256" key="6">
    <source>
        <dbReference type="SAM" id="Phobius"/>
    </source>
</evidence>
<keyword evidence="5 6" id="KW-0472">Membrane</keyword>
<evidence type="ECO:0000256" key="2">
    <source>
        <dbReference type="ARBA" id="ARBA00022475"/>
    </source>
</evidence>
<keyword evidence="9" id="KW-1185">Reference proteome</keyword>
<feature type="transmembrane region" description="Helical" evidence="6">
    <location>
        <begin position="41"/>
        <end position="61"/>
    </location>
</feature>